<evidence type="ECO:0000313" key="11">
    <source>
        <dbReference type="Proteomes" id="UP000799779"/>
    </source>
</evidence>
<dbReference type="OrthoDB" id="2687452at2759"/>
<dbReference type="PANTHER" id="PTHR46179">
    <property type="entry name" value="ZINC FINGER PROTEIN"/>
    <property type="match status" value="1"/>
</dbReference>
<keyword evidence="2" id="KW-0479">Metal-binding</keyword>
<name>A0A6A5WV04_9PLEO</name>
<dbReference type="AlphaFoldDB" id="A0A6A5WV04"/>
<keyword evidence="4" id="KW-0862">Zinc</keyword>
<evidence type="ECO:0000256" key="4">
    <source>
        <dbReference type="ARBA" id="ARBA00022833"/>
    </source>
</evidence>
<keyword evidence="5" id="KW-0805">Transcription regulation</keyword>
<evidence type="ECO:0000256" key="3">
    <source>
        <dbReference type="ARBA" id="ARBA00022771"/>
    </source>
</evidence>
<reference evidence="10" key="1">
    <citation type="journal article" date="2020" name="Stud. Mycol.">
        <title>101 Dothideomycetes genomes: a test case for predicting lifestyles and emergence of pathogens.</title>
        <authorList>
            <person name="Haridas S."/>
            <person name="Albert R."/>
            <person name="Binder M."/>
            <person name="Bloem J."/>
            <person name="Labutti K."/>
            <person name="Salamov A."/>
            <person name="Andreopoulos B."/>
            <person name="Baker S."/>
            <person name="Barry K."/>
            <person name="Bills G."/>
            <person name="Bluhm B."/>
            <person name="Cannon C."/>
            <person name="Castanera R."/>
            <person name="Culley D."/>
            <person name="Daum C."/>
            <person name="Ezra D."/>
            <person name="Gonzalez J."/>
            <person name="Henrissat B."/>
            <person name="Kuo A."/>
            <person name="Liang C."/>
            <person name="Lipzen A."/>
            <person name="Lutzoni F."/>
            <person name="Magnuson J."/>
            <person name="Mondo S."/>
            <person name="Nolan M."/>
            <person name="Ohm R."/>
            <person name="Pangilinan J."/>
            <person name="Park H.-J."/>
            <person name="Ramirez L."/>
            <person name="Alfaro M."/>
            <person name="Sun H."/>
            <person name="Tritt A."/>
            <person name="Yoshinaga Y."/>
            <person name="Zwiers L.-H."/>
            <person name="Turgeon B."/>
            <person name="Goodwin S."/>
            <person name="Spatafora J."/>
            <person name="Crous P."/>
            <person name="Grigoriev I."/>
        </authorList>
    </citation>
    <scope>NUCLEOTIDE SEQUENCE</scope>
    <source>
        <strain evidence="10">CBS 123094</strain>
    </source>
</reference>
<dbReference type="GO" id="GO:0005634">
    <property type="term" value="C:nucleus"/>
    <property type="evidence" value="ECO:0007669"/>
    <property type="project" value="UniProtKB-SubCell"/>
</dbReference>
<dbReference type="InterPro" id="IPR051061">
    <property type="entry name" value="Zinc_finger_trans_reg"/>
</dbReference>
<dbReference type="EMBL" id="ML977566">
    <property type="protein sequence ID" value="KAF2004794.1"/>
    <property type="molecule type" value="Genomic_DNA"/>
</dbReference>
<dbReference type="Proteomes" id="UP000799779">
    <property type="component" value="Unassembled WGS sequence"/>
</dbReference>
<evidence type="ECO:0000259" key="9">
    <source>
        <dbReference type="PROSITE" id="PS50157"/>
    </source>
</evidence>
<accession>A0A6A5WV04</accession>
<evidence type="ECO:0000256" key="1">
    <source>
        <dbReference type="ARBA" id="ARBA00004123"/>
    </source>
</evidence>
<evidence type="ECO:0000256" key="6">
    <source>
        <dbReference type="ARBA" id="ARBA00023163"/>
    </source>
</evidence>
<evidence type="ECO:0000256" key="2">
    <source>
        <dbReference type="ARBA" id="ARBA00022723"/>
    </source>
</evidence>
<keyword evidence="3 8" id="KW-0863">Zinc-finger</keyword>
<gene>
    <name evidence="10" type="ORF">P154DRAFT_519236</name>
</gene>
<evidence type="ECO:0000256" key="5">
    <source>
        <dbReference type="ARBA" id="ARBA00023015"/>
    </source>
</evidence>
<dbReference type="GO" id="GO:0008270">
    <property type="term" value="F:zinc ion binding"/>
    <property type="evidence" value="ECO:0007669"/>
    <property type="project" value="UniProtKB-KW"/>
</dbReference>
<keyword evidence="11" id="KW-1185">Reference proteome</keyword>
<dbReference type="InterPro" id="IPR013087">
    <property type="entry name" value="Znf_C2H2_type"/>
</dbReference>
<dbReference type="Gene3D" id="3.30.160.60">
    <property type="entry name" value="Classic Zinc Finger"/>
    <property type="match status" value="2"/>
</dbReference>
<organism evidence="10 11">
    <name type="scientific">Amniculicola lignicola CBS 123094</name>
    <dbReference type="NCBI Taxonomy" id="1392246"/>
    <lineage>
        <taxon>Eukaryota</taxon>
        <taxon>Fungi</taxon>
        <taxon>Dikarya</taxon>
        <taxon>Ascomycota</taxon>
        <taxon>Pezizomycotina</taxon>
        <taxon>Dothideomycetes</taxon>
        <taxon>Pleosporomycetidae</taxon>
        <taxon>Pleosporales</taxon>
        <taxon>Amniculicolaceae</taxon>
        <taxon>Amniculicola</taxon>
    </lineage>
</organism>
<comment type="subcellular location">
    <subcellularLocation>
        <location evidence="1">Nucleus</location>
    </subcellularLocation>
</comment>
<dbReference type="GO" id="GO:0006357">
    <property type="term" value="P:regulation of transcription by RNA polymerase II"/>
    <property type="evidence" value="ECO:0007669"/>
    <property type="project" value="TreeGrafter"/>
</dbReference>
<evidence type="ECO:0000256" key="7">
    <source>
        <dbReference type="ARBA" id="ARBA00023242"/>
    </source>
</evidence>
<sequence length="264" mass="29595">MLVDYSWTTRPSFLDAPLLLLLPPSLECHEEAQHAPFGLPLADGLQPPFDYGATGDQRTLIVNLTDQTLASVNGTSQPLLDTNLGLGFTYEDALGQYDPSFDFTAFSNQDLLTTNDIQWPSINKLSVFYDSSLSLFTNFVNDHQLQQTPAMLEQSYAPQEPVFDSEVVPQGNIGPSCDTPSRMIIPRISQPLSDTAIHQPGERISCTHPGCTTIFRRAGDYRRHMKKHRPYDFECSFPGCSKRFWRGDKMRDHAKVHTKGRQGA</sequence>
<keyword evidence="6" id="KW-0804">Transcription</keyword>
<proteinExistence type="predicted"/>
<evidence type="ECO:0000256" key="8">
    <source>
        <dbReference type="PROSITE-ProRule" id="PRU00042"/>
    </source>
</evidence>
<dbReference type="PANTHER" id="PTHR46179:SF13">
    <property type="entry name" value="C2H2-TYPE DOMAIN-CONTAINING PROTEIN"/>
    <property type="match status" value="1"/>
</dbReference>
<dbReference type="PROSITE" id="PS50157">
    <property type="entry name" value="ZINC_FINGER_C2H2_2"/>
    <property type="match status" value="1"/>
</dbReference>
<dbReference type="InterPro" id="IPR036236">
    <property type="entry name" value="Znf_C2H2_sf"/>
</dbReference>
<evidence type="ECO:0000313" key="10">
    <source>
        <dbReference type="EMBL" id="KAF2004794.1"/>
    </source>
</evidence>
<dbReference type="PROSITE" id="PS00028">
    <property type="entry name" value="ZINC_FINGER_C2H2_1"/>
    <property type="match status" value="2"/>
</dbReference>
<dbReference type="SMART" id="SM00355">
    <property type="entry name" value="ZnF_C2H2"/>
    <property type="match status" value="2"/>
</dbReference>
<dbReference type="SUPFAM" id="SSF57667">
    <property type="entry name" value="beta-beta-alpha zinc fingers"/>
    <property type="match status" value="1"/>
</dbReference>
<feature type="domain" description="C2H2-type" evidence="9">
    <location>
        <begin position="233"/>
        <end position="262"/>
    </location>
</feature>
<keyword evidence="7" id="KW-0539">Nucleus</keyword>
<protein>
    <recommendedName>
        <fullName evidence="9">C2H2-type domain-containing protein</fullName>
    </recommendedName>
</protein>